<dbReference type="AlphaFoldDB" id="A0A3A9JHD6"/>
<evidence type="ECO:0000256" key="1">
    <source>
        <dbReference type="SAM" id="SignalP"/>
    </source>
</evidence>
<dbReference type="InParanoid" id="A0A3A9JHD6"/>
<dbReference type="EMBL" id="RFLX01000052">
    <property type="protein sequence ID" value="RMI15530.1"/>
    <property type="molecule type" value="Genomic_DNA"/>
</dbReference>
<dbReference type="InterPro" id="IPR006311">
    <property type="entry name" value="TAT_signal"/>
</dbReference>
<evidence type="ECO:0000313" key="2">
    <source>
        <dbReference type="EMBL" id="RKK03036.1"/>
    </source>
</evidence>
<feature type="signal peptide" evidence="1">
    <location>
        <begin position="1"/>
        <end position="27"/>
    </location>
</feature>
<reference evidence="2 5" key="1">
    <citation type="submission" date="2018-09" db="EMBL/GenBank/DDBJ databases">
        <title>Roseomonas sp. nov., isolated from feces of Tibetan antelopes in the Qinghai-Tibet plateau, China.</title>
        <authorList>
            <person name="Tian Z."/>
        </authorList>
    </citation>
    <scope>NUCLEOTIDE SEQUENCE [LARGE SCALE GENOMIC DNA]</scope>
    <source>
        <strain evidence="3 4">Z23</strain>
        <strain evidence="2 5">Z24</strain>
    </source>
</reference>
<organism evidence="2 5">
    <name type="scientific">Teichococcus wenyumeiae</name>
    <dbReference type="NCBI Taxonomy" id="2478470"/>
    <lineage>
        <taxon>Bacteria</taxon>
        <taxon>Pseudomonadati</taxon>
        <taxon>Pseudomonadota</taxon>
        <taxon>Alphaproteobacteria</taxon>
        <taxon>Acetobacterales</taxon>
        <taxon>Roseomonadaceae</taxon>
        <taxon>Roseomonas</taxon>
    </lineage>
</organism>
<accession>A0A3A9JHD6</accession>
<dbReference type="RefSeq" id="WP_120639412.1">
    <property type="nucleotide sequence ID" value="NZ_RAQU01000109.1"/>
</dbReference>
<dbReference type="EMBL" id="RAQU01000109">
    <property type="protein sequence ID" value="RKK03036.1"/>
    <property type="molecule type" value="Genomic_DNA"/>
</dbReference>
<keyword evidence="1" id="KW-0732">Signal</keyword>
<sequence length="154" mass="16222">MNDPFHHLARRKLGRRGLLAAAGPLFAWGFAPHAASAAGGRGEDQRLLVIVLRGGMDGLTAVPAPGDPAFASLRTATIALLLGGAVKGGRVVADWPGFASEQLYEKRDLAPTTDLRSIFKGVLAEHVGVPMRALENNILLDSEAARPLLGLVRT</sequence>
<evidence type="ECO:0000313" key="3">
    <source>
        <dbReference type="EMBL" id="RMI15530.1"/>
    </source>
</evidence>
<name>A0A3A9JHD6_9PROT</name>
<evidence type="ECO:0000313" key="4">
    <source>
        <dbReference type="Proteomes" id="UP000274097"/>
    </source>
</evidence>
<dbReference type="Proteomes" id="UP000274097">
    <property type="component" value="Unassembled WGS sequence"/>
</dbReference>
<dbReference type="Proteomes" id="UP000278036">
    <property type="component" value="Unassembled WGS sequence"/>
</dbReference>
<dbReference type="PROSITE" id="PS51318">
    <property type="entry name" value="TAT"/>
    <property type="match status" value="1"/>
</dbReference>
<proteinExistence type="predicted"/>
<keyword evidence="4" id="KW-1185">Reference proteome</keyword>
<feature type="chain" id="PRO_5017179850" evidence="1">
    <location>
        <begin position="28"/>
        <end position="154"/>
    </location>
</feature>
<evidence type="ECO:0000313" key="5">
    <source>
        <dbReference type="Proteomes" id="UP000278036"/>
    </source>
</evidence>
<comment type="caution">
    <text evidence="2">The sequence shown here is derived from an EMBL/GenBank/DDBJ whole genome shotgun (WGS) entry which is preliminary data.</text>
</comment>
<gene>
    <name evidence="2" type="ORF">D6Z83_16695</name>
    <name evidence="3" type="ORF">EBE87_25445</name>
</gene>
<protein>
    <submittedName>
        <fullName evidence="2">DUF1501 domain-containing protein</fullName>
    </submittedName>
</protein>
<dbReference type="OrthoDB" id="9779968at2"/>